<proteinExistence type="predicted"/>
<name>A0A368H3H1_ANCCA</name>
<feature type="domain" description="SXP/RAL-2 family protein Ani s 5-like cation-binding" evidence="3">
    <location>
        <begin position="41"/>
        <end position="138"/>
    </location>
</feature>
<keyword evidence="5" id="KW-1185">Reference proteome</keyword>
<dbReference type="PANTHER" id="PTHR21593">
    <property type="entry name" value="PRION-LIKE- Q/N-RICH -DOMAIN-BEARING PROTEIN PROTEIN"/>
    <property type="match status" value="1"/>
</dbReference>
<dbReference type="EMBL" id="JOJR01000016">
    <property type="protein sequence ID" value="RCN51154.1"/>
    <property type="molecule type" value="Genomic_DNA"/>
</dbReference>
<protein>
    <recommendedName>
        <fullName evidence="3">SXP/RAL-2 family protein Ani s 5-like cation-binding domain-containing protein</fullName>
    </recommendedName>
</protein>
<evidence type="ECO:0000259" key="3">
    <source>
        <dbReference type="Pfam" id="PF02520"/>
    </source>
</evidence>
<dbReference type="InterPro" id="IPR052823">
    <property type="entry name" value="SXP/RAL-2_related"/>
</dbReference>
<reference evidence="4 5" key="1">
    <citation type="submission" date="2014-10" db="EMBL/GenBank/DDBJ databases">
        <title>Draft genome of the hookworm Ancylostoma caninum.</title>
        <authorList>
            <person name="Mitreva M."/>
        </authorList>
    </citation>
    <scope>NUCLEOTIDE SEQUENCE [LARGE SCALE GENOMIC DNA]</scope>
    <source>
        <strain evidence="4 5">Baltimore</strain>
    </source>
</reference>
<dbReference type="Proteomes" id="UP000252519">
    <property type="component" value="Unassembled WGS sequence"/>
</dbReference>
<evidence type="ECO:0000256" key="1">
    <source>
        <dbReference type="SAM" id="Coils"/>
    </source>
</evidence>
<comment type="caution">
    <text evidence="4">The sequence shown here is derived from an EMBL/GenBank/DDBJ whole genome shotgun (WGS) entry which is preliminary data.</text>
</comment>
<keyword evidence="1" id="KW-0175">Coiled coil</keyword>
<feature type="coiled-coil region" evidence="1">
    <location>
        <begin position="114"/>
        <end position="141"/>
    </location>
</feature>
<dbReference type="PANTHER" id="PTHR21593:SF36">
    <property type="entry name" value="DUF148 DOMAIN-CONTAINING PROTEIN-RELATED"/>
    <property type="match status" value="1"/>
</dbReference>
<feature type="chain" id="PRO_5017033528" description="SXP/RAL-2 family protein Ani s 5-like cation-binding domain-containing protein" evidence="2">
    <location>
        <begin position="21"/>
        <end position="193"/>
    </location>
</feature>
<dbReference type="AlphaFoldDB" id="A0A368H3H1"/>
<dbReference type="OrthoDB" id="5855447at2759"/>
<evidence type="ECO:0000313" key="5">
    <source>
        <dbReference type="Proteomes" id="UP000252519"/>
    </source>
</evidence>
<dbReference type="InterPro" id="IPR003677">
    <property type="entry name" value="ANIS5_cation-bd"/>
</dbReference>
<evidence type="ECO:0000313" key="4">
    <source>
        <dbReference type="EMBL" id="RCN51154.1"/>
    </source>
</evidence>
<evidence type="ECO:0000256" key="2">
    <source>
        <dbReference type="SAM" id="SignalP"/>
    </source>
</evidence>
<accession>A0A368H3H1</accession>
<keyword evidence="2" id="KW-0732">Signal</keyword>
<dbReference type="Pfam" id="PF02520">
    <property type="entry name" value="ANIS5_cation-bd"/>
    <property type="match status" value="1"/>
</dbReference>
<feature type="signal peptide" evidence="2">
    <location>
        <begin position="1"/>
        <end position="20"/>
    </location>
</feature>
<gene>
    <name evidence="4" type="ORF">ANCCAN_02719</name>
</gene>
<dbReference type="STRING" id="29170.A0A368H3H1"/>
<sequence>MIFQYFTIIAIFIMMHQAKAQCCDPIPTPSYSRMLRGIPREARRAFREIRRKEYLLPRSEVRAKMMDWAKKYNMTSELDALLKQNAETAQQIQTTIHMVIQQLPDFITRVNTIATNMSLSLDQVNNNIEQLRNSVNASLREAGCFIVSNANPSLYWDYSNYYSNYDLYGSINDYNMNYRRKRSAGHPLRPLKS</sequence>
<organism evidence="4 5">
    <name type="scientific">Ancylostoma caninum</name>
    <name type="common">Dog hookworm</name>
    <dbReference type="NCBI Taxonomy" id="29170"/>
    <lineage>
        <taxon>Eukaryota</taxon>
        <taxon>Metazoa</taxon>
        <taxon>Ecdysozoa</taxon>
        <taxon>Nematoda</taxon>
        <taxon>Chromadorea</taxon>
        <taxon>Rhabditida</taxon>
        <taxon>Rhabditina</taxon>
        <taxon>Rhabditomorpha</taxon>
        <taxon>Strongyloidea</taxon>
        <taxon>Ancylostomatidae</taxon>
        <taxon>Ancylostomatinae</taxon>
        <taxon>Ancylostoma</taxon>
    </lineage>
</organism>